<evidence type="ECO:0000313" key="2">
    <source>
        <dbReference type="Proteomes" id="UP000236333"/>
    </source>
</evidence>
<gene>
    <name evidence="1" type="ORF">TSOC_014524</name>
</gene>
<dbReference type="AlphaFoldDB" id="A0A2J7ZHD6"/>
<dbReference type="Proteomes" id="UP000236333">
    <property type="component" value="Unassembled WGS sequence"/>
</dbReference>
<keyword evidence="2" id="KW-1185">Reference proteome</keyword>
<feature type="non-terminal residue" evidence="1">
    <location>
        <position position="135"/>
    </location>
</feature>
<dbReference type="EMBL" id="PGGS01002313">
    <property type="protein sequence ID" value="PNG99692.1"/>
    <property type="molecule type" value="Genomic_DNA"/>
</dbReference>
<organism evidence="1 2">
    <name type="scientific">Tetrabaena socialis</name>
    <dbReference type="NCBI Taxonomy" id="47790"/>
    <lineage>
        <taxon>Eukaryota</taxon>
        <taxon>Viridiplantae</taxon>
        <taxon>Chlorophyta</taxon>
        <taxon>core chlorophytes</taxon>
        <taxon>Chlorophyceae</taxon>
        <taxon>CS clade</taxon>
        <taxon>Chlamydomonadales</taxon>
        <taxon>Tetrabaenaceae</taxon>
        <taxon>Tetrabaena</taxon>
    </lineage>
</organism>
<proteinExistence type="predicted"/>
<name>A0A2J7ZHD6_9CHLO</name>
<evidence type="ECO:0000313" key="1">
    <source>
        <dbReference type="EMBL" id="PNG99692.1"/>
    </source>
</evidence>
<sequence>MPHAQSFMKLAGPSVGMYWQHRPHRSRLALPVKGSTQVLRRLPRLASLNLAETLVGDAGLEALALQPGGQAQAQALGSRVSAGGGAAAAPTASAFAQSRSLSHGGSAAAAAAAAPPLAGLAATLTCLNLTYTKAR</sequence>
<reference evidence="1 2" key="1">
    <citation type="journal article" date="2017" name="Mol. Biol. Evol.">
        <title>The 4-celled Tetrabaena socialis nuclear genome reveals the essential components for genetic control of cell number at the origin of multicellularity in the volvocine lineage.</title>
        <authorList>
            <person name="Featherston J."/>
            <person name="Arakaki Y."/>
            <person name="Hanschen E.R."/>
            <person name="Ferris P.J."/>
            <person name="Michod R.E."/>
            <person name="Olson B.J.S.C."/>
            <person name="Nozaki H."/>
            <person name="Durand P.M."/>
        </authorList>
    </citation>
    <scope>NUCLEOTIDE SEQUENCE [LARGE SCALE GENOMIC DNA]</scope>
    <source>
        <strain evidence="1 2">NIES-571</strain>
    </source>
</reference>
<accession>A0A2J7ZHD6</accession>
<protein>
    <submittedName>
        <fullName evidence="1">Uncharacterized protein</fullName>
    </submittedName>
</protein>
<comment type="caution">
    <text evidence="1">The sequence shown here is derived from an EMBL/GenBank/DDBJ whole genome shotgun (WGS) entry which is preliminary data.</text>
</comment>